<keyword evidence="3" id="KW-1185">Reference proteome</keyword>
<gene>
    <name evidence="2" type="ORF">ACKI18_40115</name>
</gene>
<organism evidence="2 3">
    <name type="scientific">Streptomyces niveiscabiei</name>
    <dbReference type="NCBI Taxonomy" id="164115"/>
    <lineage>
        <taxon>Bacteria</taxon>
        <taxon>Bacillati</taxon>
        <taxon>Actinomycetota</taxon>
        <taxon>Actinomycetes</taxon>
        <taxon>Kitasatosporales</taxon>
        <taxon>Streptomycetaceae</taxon>
        <taxon>Streptomyces</taxon>
    </lineage>
</organism>
<proteinExistence type="predicted"/>
<feature type="transmembrane region" description="Helical" evidence="1">
    <location>
        <begin position="101"/>
        <end position="120"/>
    </location>
</feature>
<comment type="caution">
    <text evidence="2">The sequence shown here is derived from an EMBL/GenBank/DDBJ whole genome shotgun (WGS) entry which is preliminary data.</text>
</comment>
<keyword evidence="1" id="KW-0812">Transmembrane</keyword>
<evidence type="ECO:0008006" key="4">
    <source>
        <dbReference type="Google" id="ProtNLM"/>
    </source>
</evidence>
<feature type="transmembrane region" description="Helical" evidence="1">
    <location>
        <begin position="59"/>
        <end position="80"/>
    </location>
</feature>
<dbReference type="EMBL" id="JBJVNI010000029">
    <property type="protein sequence ID" value="MFM9614879.1"/>
    <property type="molecule type" value="Genomic_DNA"/>
</dbReference>
<evidence type="ECO:0000313" key="2">
    <source>
        <dbReference type="EMBL" id="MFM9614879.1"/>
    </source>
</evidence>
<keyword evidence="1" id="KW-1133">Transmembrane helix</keyword>
<evidence type="ECO:0000313" key="3">
    <source>
        <dbReference type="Proteomes" id="UP001631957"/>
    </source>
</evidence>
<accession>A0ABW9I3E9</accession>
<evidence type="ECO:0000256" key="1">
    <source>
        <dbReference type="SAM" id="Phobius"/>
    </source>
</evidence>
<keyword evidence="1" id="KW-0472">Membrane</keyword>
<sequence length="121" mass="13225">MNPYLLIAPVAATVLLTFAVWRWMYLERKGLLVLPAASLIACLGMVVELHDRQSAGQVVVTFSFVWTGFALSIFLARHALADYLAAARRGVPAGENSIPRRHAVTFWVVVTSAFVLAQLVG</sequence>
<dbReference type="Proteomes" id="UP001631957">
    <property type="component" value="Unassembled WGS sequence"/>
</dbReference>
<protein>
    <recommendedName>
        <fullName evidence="4">Integral membrane protein</fullName>
    </recommendedName>
</protein>
<feature type="transmembrane region" description="Helical" evidence="1">
    <location>
        <begin position="6"/>
        <end position="24"/>
    </location>
</feature>
<feature type="transmembrane region" description="Helical" evidence="1">
    <location>
        <begin position="31"/>
        <end position="47"/>
    </location>
</feature>
<dbReference type="RefSeq" id="WP_109362246.1">
    <property type="nucleotide sequence ID" value="NZ_JBJVNI010000029.1"/>
</dbReference>
<name>A0ABW9I3E9_9ACTN</name>
<reference evidence="2 3" key="1">
    <citation type="submission" date="2024-12" db="EMBL/GenBank/DDBJ databases">
        <title>Forecasting of Potato common scab and diversities of Pathogenic streptomyces spp. in china.</title>
        <authorList>
            <person name="Handique U."/>
            <person name="Wu J."/>
        </authorList>
    </citation>
    <scope>NUCLEOTIDE SEQUENCE [LARGE SCALE GENOMIC DNA]</scope>
    <source>
        <strain evidence="2 3">ZRIMU1530</strain>
    </source>
</reference>